<name>A0ABR2A254_9ROSI</name>
<dbReference type="InterPro" id="IPR006566">
    <property type="entry name" value="FBD"/>
</dbReference>
<dbReference type="InterPro" id="IPR053781">
    <property type="entry name" value="F-box_AtFBL13-like"/>
</dbReference>
<dbReference type="InterPro" id="IPR055357">
    <property type="entry name" value="LRR_At1g61320_AtMIF1"/>
</dbReference>
<dbReference type="PROSITE" id="PS50181">
    <property type="entry name" value="FBOX"/>
    <property type="match status" value="1"/>
</dbReference>
<dbReference type="InterPro" id="IPR036047">
    <property type="entry name" value="F-box-like_dom_sf"/>
</dbReference>
<evidence type="ECO:0000259" key="1">
    <source>
        <dbReference type="PROSITE" id="PS50181"/>
    </source>
</evidence>
<dbReference type="Proteomes" id="UP001472677">
    <property type="component" value="Unassembled WGS sequence"/>
</dbReference>
<dbReference type="Gene3D" id="1.20.1280.50">
    <property type="match status" value="1"/>
</dbReference>
<dbReference type="SMART" id="SM00579">
    <property type="entry name" value="FBD"/>
    <property type="match status" value="1"/>
</dbReference>
<evidence type="ECO:0000313" key="2">
    <source>
        <dbReference type="EMBL" id="KAK8486681.1"/>
    </source>
</evidence>
<evidence type="ECO:0000313" key="3">
    <source>
        <dbReference type="Proteomes" id="UP001472677"/>
    </source>
</evidence>
<dbReference type="Pfam" id="PF23622">
    <property type="entry name" value="LRR_At1g61320_AtMIF1"/>
    <property type="match status" value="1"/>
</dbReference>
<dbReference type="CDD" id="cd22160">
    <property type="entry name" value="F-box_AtFBL13-like"/>
    <property type="match status" value="1"/>
</dbReference>
<protein>
    <recommendedName>
        <fullName evidence="1">F-box domain-containing protein</fullName>
    </recommendedName>
</protein>
<accession>A0ABR2A254</accession>
<dbReference type="InterPro" id="IPR001810">
    <property type="entry name" value="F-box_dom"/>
</dbReference>
<dbReference type="PANTHER" id="PTHR31900:SF27">
    <property type="entry name" value="FBD DOMAIN-CONTAINING PROTEIN"/>
    <property type="match status" value="1"/>
</dbReference>
<dbReference type="EMBL" id="JBBPBM010001153">
    <property type="protein sequence ID" value="KAK8486681.1"/>
    <property type="molecule type" value="Genomic_DNA"/>
</dbReference>
<dbReference type="InterPro" id="IPR032675">
    <property type="entry name" value="LRR_dom_sf"/>
</dbReference>
<reference evidence="2 3" key="1">
    <citation type="journal article" date="2024" name="G3 (Bethesda)">
        <title>Genome assembly of Hibiscus sabdariffa L. provides insights into metabolisms of medicinal natural products.</title>
        <authorList>
            <person name="Kim T."/>
        </authorList>
    </citation>
    <scope>NUCLEOTIDE SEQUENCE [LARGE SCALE GENOMIC DNA]</scope>
    <source>
        <strain evidence="2">TK-2024</strain>
        <tissue evidence="2">Old leaves</tissue>
    </source>
</reference>
<comment type="caution">
    <text evidence="2">The sequence shown here is derived from an EMBL/GenBank/DDBJ whole genome shotgun (WGS) entry which is preliminary data.</text>
</comment>
<dbReference type="SUPFAM" id="SSF52058">
    <property type="entry name" value="L domain-like"/>
    <property type="match status" value="1"/>
</dbReference>
<proteinExistence type="predicted"/>
<dbReference type="Gene3D" id="3.80.10.10">
    <property type="entry name" value="Ribonuclease Inhibitor"/>
    <property type="match status" value="1"/>
</dbReference>
<dbReference type="PANTHER" id="PTHR31900">
    <property type="entry name" value="F-BOX/RNI SUPERFAMILY PROTEIN-RELATED"/>
    <property type="match status" value="1"/>
</dbReference>
<dbReference type="SUPFAM" id="SSF81383">
    <property type="entry name" value="F-box domain"/>
    <property type="match status" value="1"/>
</dbReference>
<dbReference type="InterPro" id="IPR050232">
    <property type="entry name" value="FBL13/AtMIF1-like"/>
</dbReference>
<feature type="domain" description="F-box" evidence="1">
    <location>
        <begin position="8"/>
        <end position="61"/>
    </location>
</feature>
<gene>
    <name evidence="2" type="ORF">V6N12_073963</name>
</gene>
<dbReference type="Pfam" id="PF00646">
    <property type="entry name" value="F-box"/>
    <property type="match status" value="1"/>
</dbReference>
<organism evidence="2 3">
    <name type="scientific">Hibiscus sabdariffa</name>
    <name type="common">roselle</name>
    <dbReference type="NCBI Taxonomy" id="183260"/>
    <lineage>
        <taxon>Eukaryota</taxon>
        <taxon>Viridiplantae</taxon>
        <taxon>Streptophyta</taxon>
        <taxon>Embryophyta</taxon>
        <taxon>Tracheophyta</taxon>
        <taxon>Spermatophyta</taxon>
        <taxon>Magnoliopsida</taxon>
        <taxon>eudicotyledons</taxon>
        <taxon>Gunneridae</taxon>
        <taxon>Pentapetalae</taxon>
        <taxon>rosids</taxon>
        <taxon>malvids</taxon>
        <taxon>Malvales</taxon>
        <taxon>Malvaceae</taxon>
        <taxon>Malvoideae</taxon>
        <taxon>Hibiscus</taxon>
    </lineage>
</organism>
<keyword evidence="3" id="KW-1185">Reference proteome</keyword>
<sequence>MCKKAKHDDRISNLPDSVLSRILSSLPIKDAVSTSILSTRWRHLYAYMLNLDVDVHLFRHFPPRTLNSFMNFMYKQLFLHTEGRIEHFRLHHIIIPGMHDSNVCGWISAVLWRGVKEIDLVFTRSSSYFPLPTVLLFTSKTLVRMKLALPYVMVVPIHVCLPCLKTLVLQIIQFEDGDSVKRLISSCPVLEDLSMFYCNMQNISNLKISNPSLKRLTIEFQWLASTSGIVMDLPNLVYFKYAGFTANNYSMGNMPCLVRADISIYNRSLVRERLSHGHGLAELLLGLGNVKSLRLSIYPEALPNLSHKRFVAFQNLLHLEIFASGMKWEEMGLLEFLEFSYNLQTLVICRLPDEVWFPKGKLVPSCVVYELKEFKVIDFEDESSLFEMVTYILNNATVLEKLTVDRSKLRQVLSLPRCSNKCQVIAF</sequence>